<dbReference type="RefSeq" id="WP_065903087.1">
    <property type="nucleotide sequence ID" value="NZ_CP014912.1"/>
</dbReference>
<dbReference type="SUPFAM" id="SSF55469">
    <property type="entry name" value="FMN-dependent nitroreductase-like"/>
    <property type="match status" value="1"/>
</dbReference>
<dbReference type="Pfam" id="PF00881">
    <property type="entry name" value="Nitroreductase"/>
    <property type="match status" value="1"/>
</dbReference>
<dbReference type="Proteomes" id="UP000093267">
    <property type="component" value="Chromosome"/>
</dbReference>
<organism evidence="4 5">
    <name type="scientific">Secundilactobacillus paracollinoides</name>
    <dbReference type="NCBI Taxonomy" id="240427"/>
    <lineage>
        <taxon>Bacteria</taxon>
        <taxon>Bacillati</taxon>
        <taxon>Bacillota</taxon>
        <taxon>Bacilli</taxon>
        <taxon>Lactobacillales</taxon>
        <taxon>Lactobacillaceae</taxon>
        <taxon>Secundilactobacillus</taxon>
    </lineage>
</organism>
<reference evidence="4 5" key="1">
    <citation type="submission" date="2016-03" db="EMBL/GenBank/DDBJ databases">
        <title>Pediococcus and Lactobacillus from brewery environment - whole genome sequencing and assembly.</title>
        <authorList>
            <person name="Behr J."/>
            <person name="Geissler A.J."/>
            <person name="Vogel R.F."/>
        </authorList>
    </citation>
    <scope>NUCLEOTIDE SEQUENCE [LARGE SCALE GENOMIC DNA]</scope>
    <source>
        <strain evidence="4 5">TMW 1.1995</strain>
    </source>
</reference>
<evidence type="ECO:0000256" key="2">
    <source>
        <dbReference type="ARBA" id="ARBA00023002"/>
    </source>
</evidence>
<dbReference type="PANTHER" id="PTHR43673">
    <property type="entry name" value="NAD(P)H NITROREDUCTASE YDGI-RELATED"/>
    <property type="match status" value="1"/>
</dbReference>
<dbReference type="PANTHER" id="PTHR43673:SF10">
    <property type="entry name" value="NADH DEHYDROGENASE_NAD(P)H NITROREDUCTASE XCC3605-RELATED"/>
    <property type="match status" value="1"/>
</dbReference>
<dbReference type="InterPro" id="IPR000415">
    <property type="entry name" value="Nitroreductase-like"/>
</dbReference>
<keyword evidence="2" id="KW-0560">Oxidoreductase</keyword>
<sequence length="217" mass="24346">MKVEEAITQRHSTRAFTDQKISEDQIRKIISLAQLAPSWVNSQPAHVYAATGTTLELIRQRQANAVRTGAASKTEVPTVSRSSFPKEKQDNMAKWYASIPDAIGSEWQKYNNDAALKLYNAQLILYLTLPKNHAEWSMFDLGLFADNILLAAKEQGLDSMTAYYLVMYPQILRETLPISKNERIIVGIALGYKQDDATINGITSEREPVDDVLTVVK</sequence>
<comment type="similarity">
    <text evidence="1">Belongs to the nitroreductase family.</text>
</comment>
<dbReference type="GO" id="GO:0016491">
    <property type="term" value="F:oxidoreductase activity"/>
    <property type="evidence" value="ECO:0007669"/>
    <property type="project" value="UniProtKB-KW"/>
</dbReference>
<evidence type="ECO:0000259" key="3">
    <source>
        <dbReference type="Pfam" id="PF00881"/>
    </source>
</evidence>
<dbReference type="STRING" id="240427.AYR62_05605"/>
<keyword evidence="5" id="KW-1185">Reference proteome</keyword>
<accession>A0A1B2J0U4</accession>
<dbReference type="AlphaFoldDB" id="A0A1B2J0U4"/>
<dbReference type="OrthoDB" id="9812105at2"/>
<protein>
    <recommendedName>
        <fullName evidence="3">Nitroreductase domain-containing protein</fullName>
    </recommendedName>
</protein>
<name>A0A1B2J0U4_9LACO</name>
<evidence type="ECO:0000313" key="5">
    <source>
        <dbReference type="Proteomes" id="UP000093267"/>
    </source>
</evidence>
<dbReference type="EMBL" id="CP014924">
    <property type="protein sequence ID" value="ANZ67879.1"/>
    <property type="molecule type" value="Genomic_DNA"/>
</dbReference>
<feature type="domain" description="Nitroreductase" evidence="3">
    <location>
        <begin position="7"/>
        <end position="192"/>
    </location>
</feature>
<dbReference type="InterPro" id="IPR029479">
    <property type="entry name" value="Nitroreductase"/>
</dbReference>
<dbReference type="KEGG" id="lpd:AYR62_05605"/>
<dbReference type="Gene3D" id="3.40.109.10">
    <property type="entry name" value="NADH Oxidase"/>
    <property type="match status" value="1"/>
</dbReference>
<gene>
    <name evidence="4" type="ORF">AYR63_12510</name>
</gene>
<evidence type="ECO:0000313" key="4">
    <source>
        <dbReference type="EMBL" id="ANZ67879.1"/>
    </source>
</evidence>
<evidence type="ECO:0000256" key="1">
    <source>
        <dbReference type="ARBA" id="ARBA00007118"/>
    </source>
</evidence>
<proteinExistence type="inferred from homology"/>
<dbReference type="CDD" id="cd02136">
    <property type="entry name" value="PnbA_NfnB-like"/>
    <property type="match status" value="1"/>
</dbReference>